<keyword evidence="2 5" id="KW-0812">Transmembrane</keyword>
<accession>A0A9P9IJU3</accession>
<evidence type="ECO:0000256" key="4">
    <source>
        <dbReference type="ARBA" id="ARBA00023136"/>
    </source>
</evidence>
<feature type="transmembrane region" description="Helical" evidence="5">
    <location>
        <begin position="20"/>
        <end position="37"/>
    </location>
</feature>
<dbReference type="PANTHER" id="PTHR31465">
    <property type="entry name" value="PROTEIN RTA1-RELATED"/>
    <property type="match status" value="1"/>
</dbReference>
<evidence type="ECO:0000256" key="2">
    <source>
        <dbReference type="ARBA" id="ARBA00022692"/>
    </source>
</evidence>
<evidence type="ECO:0000256" key="1">
    <source>
        <dbReference type="ARBA" id="ARBA00004141"/>
    </source>
</evidence>
<dbReference type="OrthoDB" id="3358017at2759"/>
<feature type="transmembrane region" description="Helical" evidence="5">
    <location>
        <begin position="49"/>
        <end position="67"/>
    </location>
</feature>
<dbReference type="Pfam" id="PF04479">
    <property type="entry name" value="RTA1"/>
    <property type="match status" value="1"/>
</dbReference>
<dbReference type="Proteomes" id="UP000738349">
    <property type="component" value="Unassembled WGS sequence"/>
</dbReference>
<comment type="subcellular location">
    <subcellularLocation>
        <location evidence="1">Membrane</location>
        <topology evidence="1">Multi-pass membrane protein</topology>
    </subcellularLocation>
</comment>
<dbReference type="AlphaFoldDB" id="A0A9P9IJU3"/>
<dbReference type="InterPro" id="IPR007568">
    <property type="entry name" value="RTA1"/>
</dbReference>
<dbReference type="GO" id="GO:0016020">
    <property type="term" value="C:membrane"/>
    <property type="evidence" value="ECO:0007669"/>
    <property type="project" value="UniProtKB-SubCell"/>
</dbReference>
<evidence type="ECO:0000256" key="5">
    <source>
        <dbReference type="SAM" id="Phobius"/>
    </source>
</evidence>
<keyword evidence="4 5" id="KW-0472">Membrane</keyword>
<organism evidence="6 7">
    <name type="scientific">Dactylonectria macrodidyma</name>
    <dbReference type="NCBI Taxonomy" id="307937"/>
    <lineage>
        <taxon>Eukaryota</taxon>
        <taxon>Fungi</taxon>
        <taxon>Dikarya</taxon>
        <taxon>Ascomycota</taxon>
        <taxon>Pezizomycotina</taxon>
        <taxon>Sordariomycetes</taxon>
        <taxon>Hypocreomycetidae</taxon>
        <taxon>Hypocreales</taxon>
        <taxon>Nectriaceae</taxon>
        <taxon>Dactylonectria</taxon>
    </lineage>
</organism>
<feature type="transmembrane region" description="Helical" evidence="5">
    <location>
        <begin position="128"/>
        <end position="150"/>
    </location>
</feature>
<proteinExistence type="predicted"/>
<gene>
    <name evidence="6" type="ORF">EDB81DRAFT_847428</name>
</gene>
<keyword evidence="3 5" id="KW-1133">Transmembrane helix</keyword>
<keyword evidence="7" id="KW-1185">Reference proteome</keyword>
<evidence type="ECO:0000313" key="7">
    <source>
        <dbReference type="Proteomes" id="UP000738349"/>
    </source>
</evidence>
<dbReference type="EMBL" id="JAGMUV010000023">
    <property type="protein sequence ID" value="KAH7123151.1"/>
    <property type="molecule type" value="Genomic_DNA"/>
</dbReference>
<dbReference type="PANTHER" id="PTHR31465:SF35">
    <property type="entry name" value="RTA1 DOMAIN PROTEIN-RELATED"/>
    <property type="match status" value="1"/>
</dbReference>
<evidence type="ECO:0000256" key="3">
    <source>
        <dbReference type="ARBA" id="ARBA00022989"/>
    </source>
</evidence>
<feature type="transmembrane region" description="Helical" evidence="5">
    <location>
        <begin position="162"/>
        <end position="184"/>
    </location>
</feature>
<evidence type="ECO:0000313" key="6">
    <source>
        <dbReference type="EMBL" id="KAH7123151.1"/>
    </source>
</evidence>
<reference evidence="6" key="1">
    <citation type="journal article" date="2021" name="Nat. Commun.">
        <title>Genetic determinants of endophytism in the Arabidopsis root mycobiome.</title>
        <authorList>
            <person name="Mesny F."/>
            <person name="Miyauchi S."/>
            <person name="Thiergart T."/>
            <person name="Pickel B."/>
            <person name="Atanasova L."/>
            <person name="Karlsson M."/>
            <person name="Huettel B."/>
            <person name="Barry K.W."/>
            <person name="Haridas S."/>
            <person name="Chen C."/>
            <person name="Bauer D."/>
            <person name="Andreopoulos W."/>
            <person name="Pangilinan J."/>
            <person name="LaButti K."/>
            <person name="Riley R."/>
            <person name="Lipzen A."/>
            <person name="Clum A."/>
            <person name="Drula E."/>
            <person name="Henrissat B."/>
            <person name="Kohler A."/>
            <person name="Grigoriev I.V."/>
            <person name="Martin F.M."/>
            <person name="Hacquard S."/>
        </authorList>
    </citation>
    <scope>NUCLEOTIDE SEQUENCE</scope>
    <source>
        <strain evidence="6">MPI-CAGE-AT-0147</strain>
    </source>
</reference>
<comment type="caution">
    <text evidence="6">The sequence shown here is derived from an EMBL/GenBank/DDBJ whole genome shotgun (WGS) entry which is preliminary data.</text>
</comment>
<sequence length="299" mass="32944">MTSASDASDDSGFKLYHYDPSFAGAVIFALSFGAVSIRHLQLIFKTRTWAFIPFFIGCLFETVGYGARAYSARQTPDWSLIPYIMQSMLILLGPALFAASIYMVLGRLIRVLDGQEYSLIRVRWLTKFFLLGDILSIFGQSGGGGILASANSDSSMKLGNNVILLGLAIQLIFFGFFIIVTAVFHVRVLQRPTPRSQATSSPWKGFILVLYLASFLIMVRSLFRMVEYAQGNDGSLIKKEVYVYVLDALLMVAVAVLFSVYHPSNVLVEHKILESGVNFGGSSDTYPMVAGGGRYTNVD</sequence>
<feature type="transmembrane region" description="Helical" evidence="5">
    <location>
        <begin position="87"/>
        <end position="108"/>
    </location>
</feature>
<name>A0A9P9IJU3_9HYPO</name>
<feature type="transmembrane region" description="Helical" evidence="5">
    <location>
        <begin position="205"/>
        <end position="223"/>
    </location>
</feature>
<feature type="transmembrane region" description="Helical" evidence="5">
    <location>
        <begin position="243"/>
        <end position="261"/>
    </location>
</feature>
<protein>
    <submittedName>
        <fullName evidence="6">RTA1 like protein-domain-containing protein</fullName>
    </submittedName>
</protein>